<feature type="domain" description="PKD" evidence="2">
    <location>
        <begin position="162"/>
        <end position="186"/>
    </location>
</feature>
<evidence type="ECO:0000259" key="2">
    <source>
        <dbReference type="PROSITE" id="PS50093"/>
    </source>
</evidence>
<accession>A0ABW6HIZ5</accession>
<feature type="chain" id="PRO_5045301247" evidence="1">
    <location>
        <begin position="22"/>
        <end position="3613"/>
    </location>
</feature>
<feature type="domain" description="PKD" evidence="2">
    <location>
        <begin position="472"/>
        <end position="532"/>
    </location>
</feature>
<dbReference type="Gene3D" id="2.60.40.740">
    <property type="match status" value="2"/>
</dbReference>
<feature type="domain" description="PKD" evidence="2">
    <location>
        <begin position="631"/>
        <end position="713"/>
    </location>
</feature>
<dbReference type="InterPro" id="IPR013783">
    <property type="entry name" value="Ig-like_fold"/>
</dbReference>
<dbReference type="SUPFAM" id="SSF49299">
    <property type="entry name" value="PKD domain"/>
    <property type="match status" value="5"/>
</dbReference>
<proteinExistence type="predicted"/>
<dbReference type="Pfam" id="PF02368">
    <property type="entry name" value="Big_2"/>
    <property type="match status" value="3"/>
</dbReference>
<dbReference type="Pfam" id="PF18911">
    <property type="entry name" value="PKD_4"/>
    <property type="match status" value="3"/>
</dbReference>
<evidence type="ECO:0000313" key="3">
    <source>
        <dbReference type="EMBL" id="MFE3846820.1"/>
    </source>
</evidence>
<dbReference type="Gene3D" id="2.60.40.10">
    <property type="entry name" value="Immunoglobulins"/>
    <property type="match status" value="5"/>
</dbReference>
<feature type="domain" description="PKD" evidence="2">
    <location>
        <begin position="3459"/>
        <end position="3508"/>
    </location>
</feature>
<dbReference type="RefSeq" id="WP_379856668.1">
    <property type="nucleotide sequence ID" value="NZ_JBHZQA010000001.1"/>
</dbReference>
<dbReference type="CDD" id="cd00146">
    <property type="entry name" value="PKD"/>
    <property type="match status" value="2"/>
</dbReference>
<keyword evidence="4" id="KW-1185">Reference proteome</keyword>
<dbReference type="SMART" id="SM00089">
    <property type="entry name" value="PKD"/>
    <property type="match status" value="6"/>
</dbReference>
<dbReference type="InterPro" id="IPR026341">
    <property type="entry name" value="T9SS_type_B"/>
</dbReference>
<dbReference type="InterPro" id="IPR035986">
    <property type="entry name" value="PKD_dom_sf"/>
</dbReference>
<evidence type="ECO:0000313" key="4">
    <source>
        <dbReference type="Proteomes" id="UP001600039"/>
    </source>
</evidence>
<comment type="caution">
    <text evidence="3">The sequence shown here is derived from an EMBL/GenBank/DDBJ whole genome shotgun (WGS) entry which is preliminary data.</text>
</comment>
<dbReference type="InterPro" id="IPR008964">
    <property type="entry name" value="Invasin/intimin_cell_adhesion"/>
</dbReference>
<sequence>MKHLYKIIFLFVLINFNSTLAYSSNKTEKSILIKTVADPSGQITGNATVCLNAAQPVITFEVKDDNKEPYTFTYTLNGGASINVLTTGNNKSVTVTAPTNVAGTFTYVLKGVKDKEDKDVAVSSDDKVTITVYPLPIVDFTFTNNACSGTAVQFTTSSNGNTYTWNFGDSGTSSNKNPTHTFTSSGCGTEVFNVTLTITDSNGCSNSKTYAITIKQQPNVLFIDNNHLPYNPLNTTNQFNNCNSAGANPNYNVSVGASSANSNCISSYSVIWQNGGTPEIFTALPFTHTYTSLGAFNMAITAIGQNGCSTTRNYTIKNESNPAGGLVSPGSTTNLCAPTPNLQFTLSNWALNSPGTKYLIDYGDASPLVNLLQSDLMQNTLYYNSSNPSLSSNYPVPHIYNTSSCPSASITATLKISNSCGTTNSTISPIVILKPPTPNFTNPTNVCVNSCVQFTNTSLPASNENCLESTLYEWNFGDGSSVYSITAAGTPNPPCHTYNSPGNYTITLTTSGYCGIFIKTSTICVEPPLVPTFTLNNNVGCTPQSITATNTTVTTNSCVTSTYVWSATFLPSSCGTTIAPIPNQTTTNASFNFTEAGTYTIKLTANNSCSPSQFITKTVVVTKPPIVTIAPIPTICQLGSSTIINPSATITNCGTQSPPTYEWSFHGGTPATPASLSTANPGTISYSTSGTFIYSLKVTNECGSFTASGSITINPSPTITGTLFSCIGATSQLTGSVTAATTSPWASSNTAVATVGSTGLVTGVSAGTTTITYTNNLGCKTTGLFTVNPLPTITGNLGICIGSTTLLSGSASAATSNPWMSSNTSVATINSTGLVTSLSVGTTTITYTNTNGCQRTATVTVNPLPTITGTITVCVGSTTSLTGSPTAAASNSWSSSNPSVATVSTTGVVTGVSTGTTIITYTNSNGCQNTVTVTVNPKPVIPAQTASICGGSTFTVTPINGPGTVVPINTTFKWIVATNTNVTGQSASSAAGVSSISQTLTNLTNVVQTVAYTVTPTSGDTGNCAGVPFAITVTVNPKPVIANQTIAACSGTAFNVPLINSPPLLILPPGTTYTWTVIPPSGIAGASNQTTGVSAISQTLTNSTNASINVIYTVTASSGTSPNNCTTPFIVTVTVNPIPIISNATATICSNTSFSVTPTNGGGTNSTDIVPIGTTYSWPIPVSSPAGSVTGGSAATNVSAPISQTLVSTSSSPATLTYTITPKSGNCSGTTFTIVVTVNPSPSVIFSPVPQTLCSGDSSTLVTLSSASSGATFSWSAVQPFGITGVLTGGTNTIPSQQLFNTTTSPITITYSATAATNGSAVCSGTAYNYTIVVKPKPAITEVFTPITCSGIAFSVSPNTSTLNSIPIGTTYSWGTPTVTGGVTGGVAITGQTTISGTLNNPTDTFQTAVYTVTPSTNNCPGIPFIVTVTVNPKPVIPAQTASICSGSTFSVTPISGPGTVVPLNTTYTWTVATNTNVTGQSASSVAGVSSITQTLTNLTNVAQTVAYTVTPTSGDAGNCAGVPFAITVTVNPKPVIANQTVAACSGTAFNVPLINSPPLLILPTGTTYTWTVTPPSGISGASNQNTGVSAISQTLTNSTNASINVIYTVTASSGTSPNNCTTSFVVTVTVNPTPIISNVTATICSNSSFSVTPTNEGGTNSTDMVPSGTTYSWPMPISSPAGAVMGGSAATNVSAPISQTLVSTSSSPATLTYTITPKSGNCSGTTFTIVVIVQSNIGNSSINIAKCGGDAIGVSLGGNSSITYQITSISSNGMITSAGNPTTGTNFSSNEIADDAWINTTVSAVNVVYTIVPNGNNGCSGQPFTVTVTVNPEPIVTNQTSTICSDSPFGISLNPSTGATAATYNITAINSNGLTASAGNPALGTGLLSNAITDDAWTNTTPAAVDVVYTVVPKSASGCSGNSFTVTITVNPEPVVANQTGSICSAIANNILLGNDIDSPSVSTYTITNINTGGLILFGGNPVTGTGFSNSEIADDAWTNTTPAAVNVIYTVVPVSASGCTGNSFTVTLTVESTLGVGPQTAITCSNVVHGFILGTALNTTYDIISINSNGLGASTGNPVTGTGFLANEIADDAWTNITTVAVTVVYTIAPKSSNGCFGQPFTVTVTVNPEPVVANQTSTICSDSTFGISLNSSTSIPATTYNITAINSNVLTASAGNPAIGTGLLSNVITDDAWTNTTPAAVDVVYTVIPVSAAGCSGNPFTLTITINPEPVVVNQTGTICSDVANKIILGNDIDTPSVSTYNISTINSNGLAASAGSPLIGTGFSANEIADDAWTNTTPAAVNVVYTVVPVSALGCTGNPFSVTLTVESTLGVGPQTVTTCSDVAHGFILGTTVNTTYTITNINANGLTALGGNPVTGTALGASEISDDVWNNITTSPVDVIYTIEPVSANGCAGQPFAVTVTVNPEPVVANQIGTICSDSPFGIALNSSTSVPAATYNITAINSNGLTTSAGNPVIGTRFLANEIANDAWTNTTPTAVDVIYTVVPASAAGCLGNPFTVTITVNPEPVVVNQIATICSDIANNMLLGNDIDTPSVSTYNITAINSNGLNQFGGNPITGAGFSNNEIADDAWTNTTPSAVNVVYTVVPVSALGCTGNPFTVTVTVESTLGVGPQTVTTCSDVAHAFILGTAANTTYTITNINDNGLTVVGGNPVIGTGFLANEIADDAWANMTPVAVNVVYTIKPISANGCSGQPFTVTVTVNPEPVVANQIGTICSDSPFGIALNSSTSIPATTYDITAINSNGLTASAGNPAIGTGLLSNVITDDAWTNTTPAAVDVVYTVVPKSASGCLSNPFTVIITINPEPVVDNQTGTICSDIAIGIIIGNDIDSPLAVSYNIININSNRLTESAGNPLIGTGFSANEISNDSWTNTGASAVNVIYTIVPVSAAGCEGNPFMVTVTIESELVIASQSTTVCSDAVNGIILGTEPTATYTITAIVSNGLTASAGNPQVGTGYLANSIADDAWTNLGTVAVDIVYSIIPQSSSGCLGNPFTITLTINPEPIVANQTLTLCSDEQSNVILGDDVDGPSATTYTITNINSNGLFSFSGNPQLGNGYLANEIANDAWKNTTLLTVPVVYKITPVSAVGCQGNPFTISINVNPQINIAAATTPIICYGSNDASITVTVTGGTSPYAIAWSNLGRGTFQNNLSAGDYLITVTDSNNCVKTLNVNIPEAPIFTINPVVKNISCFGAHDGSIILNIIGGIAPVKLVWDDNAVAGNVRNNLGPGSYTVTIVDSKPCTIKKTFIILEPQPLILSANVTNASDCDNANSGAINLLVAGGTPPFTYSWSNGSTAEDLVDIPAGNYLVTVIDSKGCSKQAQYSINRPPPIVIVVATKTEFDCETKYVKQTFVAQVSGGVPPYQLTWSSGTVSGSNNEMMNTSQNGTAILYVMDALGCKANYFFNVKLQSLGTPSFNATSYSFVTYGTYSIIDPIQFSNTATGDFISMVWDFGDGSFSTELNPMHTFLNPKEYVVTQTVTYPFGCVYVQKITFNIEKGYLFVVPTAFTPNNDTMNDTFRPVTKALKNVRLDIYDTWGSLIYSETGDTLKGWDGKIKGQNAENGNYYCKVSAETFYGTIVNENRPFVLIK</sequence>
<dbReference type="PROSITE" id="PS50093">
    <property type="entry name" value="PKD"/>
    <property type="match status" value="4"/>
</dbReference>
<keyword evidence="1" id="KW-0732">Signal</keyword>
<dbReference type="InterPro" id="IPR022409">
    <property type="entry name" value="PKD/Chitinase_dom"/>
</dbReference>
<dbReference type="Pfam" id="PF19406">
    <property type="entry name" value="PKD_5"/>
    <property type="match status" value="22"/>
</dbReference>
<organism evidence="3 4">
    <name type="scientific">Flavobacterium fructosi</name>
    <dbReference type="NCBI Taxonomy" id="3230416"/>
    <lineage>
        <taxon>Bacteria</taxon>
        <taxon>Pseudomonadati</taxon>
        <taxon>Bacteroidota</taxon>
        <taxon>Flavobacteriia</taxon>
        <taxon>Flavobacteriales</taxon>
        <taxon>Flavobacteriaceae</taxon>
        <taxon>Flavobacterium</taxon>
    </lineage>
</organism>
<dbReference type="EMBL" id="JBHZQA010000001">
    <property type="protein sequence ID" value="MFE3846820.1"/>
    <property type="molecule type" value="Genomic_DNA"/>
</dbReference>
<dbReference type="NCBIfam" id="TIGR04131">
    <property type="entry name" value="Bac_Flav_CTERM"/>
    <property type="match status" value="1"/>
</dbReference>
<dbReference type="Gene3D" id="2.60.40.1080">
    <property type="match status" value="3"/>
</dbReference>
<reference evidence="3 4" key="1">
    <citation type="submission" date="2024-06" db="EMBL/GenBank/DDBJ databases">
        <title>Flavobacterium spp. isolated from glacier.</title>
        <authorList>
            <person name="Han D."/>
        </authorList>
    </citation>
    <scope>NUCLEOTIDE SEQUENCE [LARGE SCALE GENOMIC DNA]</scope>
    <source>
        <strain evidence="3 4">LB3P45</strain>
    </source>
</reference>
<dbReference type="Proteomes" id="UP001600039">
    <property type="component" value="Unassembled WGS sequence"/>
</dbReference>
<dbReference type="InterPro" id="IPR045828">
    <property type="entry name" value="PKD_Bacteroidetes"/>
</dbReference>
<feature type="signal peptide" evidence="1">
    <location>
        <begin position="1"/>
        <end position="21"/>
    </location>
</feature>
<dbReference type="InterPro" id="IPR000601">
    <property type="entry name" value="PKD_dom"/>
</dbReference>
<dbReference type="InterPro" id="IPR003343">
    <property type="entry name" value="Big_2"/>
</dbReference>
<dbReference type="SUPFAM" id="SSF49373">
    <property type="entry name" value="Invasin/intimin cell-adhesion fragments"/>
    <property type="match status" value="3"/>
</dbReference>
<dbReference type="Pfam" id="PF13585">
    <property type="entry name" value="CHU_C"/>
    <property type="match status" value="1"/>
</dbReference>
<dbReference type="SMART" id="SM00635">
    <property type="entry name" value="BID_2"/>
    <property type="match status" value="3"/>
</dbReference>
<protein>
    <submittedName>
        <fullName evidence="3">PKD-like domain-containing protein</fullName>
    </submittedName>
</protein>
<evidence type="ECO:0000256" key="1">
    <source>
        <dbReference type="SAM" id="SignalP"/>
    </source>
</evidence>
<gene>
    <name evidence="3" type="ORF">ACFX5D_02415</name>
</gene>
<name>A0ABW6HIZ5_9FLAO</name>